<reference evidence="2 3" key="1">
    <citation type="submission" date="2020-07" db="EMBL/GenBank/DDBJ databases">
        <title>Highly diverse flavobacterial phages as mortality factor during North Sea spring blooms.</title>
        <authorList>
            <person name="Bartlau N."/>
            <person name="Wichels A."/>
            <person name="Krohne G."/>
            <person name="Adriaenssens E.M."/>
            <person name="Heins A."/>
            <person name="Fuchs B.M."/>
            <person name="Amann R."/>
            <person name="Moraru C."/>
        </authorList>
    </citation>
    <scope>NUCLEOTIDE SEQUENCE [LARGE SCALE GENOMIC DNA]</scope>
</reference>
<protein>
    <submittedName>
        <fullName evidence="2">Terminase large subunit</fullName>
    </submittedName>
</protein>
<organism evidence="2 3">
    <name type="scientific">Cellulophaga phage Nekkels_1</name>
    <dbReference type="NCBI Taxonomy" id="2745692"/>
    <lineage>
        <taxon>Viruses</taxon>
        <taxon>Duplodnaviria</taxon>
        <taxon>Heunggongvirae</taxon>
        <taxon>Uroviricota</taxon>
        <taxon>Caudoviricetes</taxon>
        <taxon>Assiduviridae</taxon>
        <taxon>Nekkelsvirus</taxon>
        <taxon>Nekkelsvirus Nekkels</taxon>
    </lineage>
</organism>
<name>A0A8E4XVJ0_9CAUD</name>
<gene>
    <name evidence="2" type="ORF">Nekkels1_24</name>
</gene>
<dbReference type="Gene3D" id="3.40.50.300">
    <property type="entry name" value="P-loop containing nucleotide triphosphate hydrolases"/>
    <property type="match status" value="1"/>
</dbReference>
<feature type="domain" description="Phage terminase large subunit N-terminal" evidence="1">
    <location>
        <begin position="69"/>
        <end position="231"/>
    </location>
</feature>
<proteinExistence type="predicted"/>
<dbReference type="Gene3D" id="3.30.420.280">
    <property type="match status" value="1"/>
</dbReference>
<dbReference type="InterPro" id="IPR027417">
    <property type="entry name" value="P-loop_NTPase"/>
</dbReference>
<sequence>MSSITDAELLELEMLLEQEKKDCLYDGLTCFDNGVNPNYKLLYDSINSQKWGIDDKGFPKLIEGYSGAVLEGGTRSGKTWAGVDIIIYLTTDKHKDKGCTINIYRETYNEFKTTLYDDFKTRLEDFELDNPFHRAKEVKSFRIGKSTINFMGDGKFGGACDYAFFNEVMFIEEKIFMQVVIRCRNFWWMDFNPCFTDHWVFNKVIPRKDVNYIKTTFKDNPYVSPNALNETLNTEPWESGSYEVQTDVILYKGKPISKENQPPPHKKNIEQGTDDEFFWKVFGLGLRGAMKGVIFDHVTWIDKFPDMGYMYSNDFGFTADPNALVRYAEDDYNIFIEPLVYTPIETPEELATTFEAMGVEIDVPIACDSSDKYTGENKGTVEMVKGIRNLGFDKAFKISKKKSIMYWILTMKKKKIHIVKNHLYKEVKIEKENYKFKEINGIMINQPIDKYNHFWDAARYGHMAWNREVDNFETKGSLGDMGINY</sequence>
<evidence type="ECO:0000313" key="3">
    <source>
        <dbReference type="Proteomes" id="UP000693689"/>
    </source>
</evidence>
<dbReference type="Pfam" id="PF04466">
    <property type="entry name" value="Terminase_3"/>
    <property type="match status" value="1"/>
</dbReference>
<dbReference type="InterPro" id="IPR035412">
    <property type="entry name" value="Terminase_L_N"/>
</dbReference>
<evidence type="ECO:0000259" key="1">
    <source>
        <dbReference type="Pfam" id="PF04466"/>
    </source>
</evidence>
<dbReference type="Proteomes" id="UP000693689">
    <property type="component" value="Segment"/>
</dbReference>
<evidence type="ECO:0000313" key="2">
    <source>
        <dbReference type="EMBL" id="QQO97024.1"/>
    </source>
</evidence>
<accession>A0A8E4XVJ0</accession>
<dbReference type="EMBL" id="MT732443">
    <property type="protein sequence ID" value="QQO97024.1"/>
    <property type="molecule type" value="Genomic_DNA"/>
</dbReference>
<keyword evidence="3" id="KW-1185">Reference proteome</keyword>